<keyword evidence="1" id="KW-1133">Transmembrane helix</keyword>
<dbReference type="RefSeq" id="WP_186922112.1">
    <property type="nucleotide sequence ID" value="NZ_JACOFW010000005.1"/>
</dbReference>
<reference evidence="2 3" key="1">
    <citation type="submission" date="2020-08" db="EMBL/GenBank/DDBJ databases">
        <title>Novel species isolated from subtropical streams in China.</title>
        <authorList>
            <person name="Lu H."/>
        </authorList>
    </citation>
    <scope>NUCLEOTIDE SEQUENCE [LARGE SCALE GENOMIC DNA]</scope>
    <source>
        <strain evidence="2 3">KACC 16656</strain>
    </source>
</reference>
<dbReference type="Proteomes" id="UP000648257">
    <property type="component" value="Unassembled WGS sequence"/>
</dbReference>
<comment type="caution">
    <text evidence="2">The sequence shown here is derived from an EMBL/GenBank/DDBJ whole genome shotgun (WGS) entry which is preliminary data.</text>
</comment>
<keyword evidence="1" id="KW-0812">Transmembrane</keyword>
<organism evidence="2 3">
    <name type="scientific">Undibacterium seohonense</name>
    <dbReference type="NCBI Taxonomy" id="1344950"/>
    <lineage>
        <taxon>Bacteria</taxon>
        <taxon>Pseudomonadati</taxon>
        <taxon>Pseudomonadota</taxon>
        <taxon>Betaproteobacteria</taxon>
        <taxon>Burkholderiales</taxon>
        <taxon>Oxalobacteraceae</taxon>
        <taxon>Undibacterium</taxon>
    </lineage>
</organism>
<evidence type="ECO:0000313" key="3">
    <source>
        <dbReference type="Proteomes" id="UP000648257"/>
    </source>
</evidence>
<keyword evidence="3" id="KW-1185">Reference proteome</keyword>
<sequence length="511" mass="56851">MPYERLSSLLSQPSKERSAYNKLRETYLDLASLKKNEFTSLYRSSISNFDELIQQLDSIMSQLLASSVDHCMTDLVSLGIYDVSDETFISKFWSKYNTWESDTFEVRNIYAQFMQASDSFETGRRLEGQGGPTIVGGGFGVDGAVQGMAVAGAANLAISAINKVGNSIGSAIDGAELKGEKEKYFKNPDLIKHLSDRLEAIVFSLHLAVVDLVNSRSFPEIVYQFPTEVDVDRSNAILANLESGRVANDQAKILIPQALELNPHNPNIYKYWIRQFGDDENDVEQVSIANVAPGIKEYKIDLIKGKLKSLSLDTPEACIDAEMQITELAHSIGIVEIEGVVSEIRGRLVALQEQAVKVAEAERIVASKGVQVPIKEIAQISIGSASMIANAAIEKEITRRMKLEGVKLLYFYGICGVICLLAGSPLMVIFAALFLFRYFSTRRRIYRELVAEEQVQREYLSFPKGMQHKQYPNVVWDGKGRLDPADGFEWVNEQSENDYSVRPTSAGIAHD</sequence>
<gene>
    <name evidence="2" type="ORF">H8K52_06695</name>
</gene>
<name>A0ABR6X2F9_9BURK</name>
<feature type="transmembrane region" description="Helical" evidence="1">
    <location>
        <begin position="409"/>
        <end position="436"/>
    </location>
</feature>
<dbReference type="EMBL" id="JACOFW010000005">
    <property type="protein sequence ID" value="MBC3807030.1"/>
    <property type="molecule type" value="Genomic_DNA"/>
</dbReference>
<evidence type="ECO:0000313" key="2">
    <source>
        <dbReference type="EMBL" id="MBC3807030.1"/>
    </source>
</evidence>
<evidence type="ECO:0000256" key="1">
    <source>
        <dbReference type="SAM" id="Phobius"/>
    </source>
</evidence>
<protein>
    <submittedName>
        <fullName evidence="2">Uncharacterized protein</fullName>
    </submittedName>
</protein>
<proteinExistence type="predicted"/>
<accession>A0ABR6X2F9</accession>
<keyword evidence="1" id="KW-0472">Membrane</keyword>